<reference evidence="1 2" key="1">
    <citation type="journal article" date="2019" name="Int. J. Syst. Evol. Microbiol.">
        <title>The Global Catalogue of Microorganisms (GCM) 10K type strain sequencing project: providing services to taxonomists for standard genome sequencing and annotation.</title>
        <authorList>
            <consortium name="The Broad Institute Genomics Platform"/>
            <consortium name="The Broad Institute Genome Sequencing Center for Infectious Disease"/>
            <person name="Wu L."/>
            <person name="Ma J."/>
        </authorList>
    </citation>
    <scope>NUCLEOTIDE SEQUENCE [LARGE SCALE GENOMIC DNA]</scope>
    <source>
        <strain evidence="1 2">JCM 14323</strain>
    </source>
</reference>
<keyword evidence="2" id="KW-1185">Reference proteome</keyword>
<name>A0ABN2MHB8_9MICO</name>
<evidence type="ECO:0000313" key="2">
    <source>
        <dbReference type="Proteomes" id="UP001501746"/>
    </source>
</evidence>
<gene>
    <name evidence="1" type="ORF">GCM10009750_05500</name>
</gene>
<dbReference type="EMBL" id="BAAANK010000001">
    <property type="protein sequence ID" value="GAA1825312.1"/>
    <property type="molecule type" value="Genomic_DNA"/>
</dbReference>
<protein>
    <submittedName>
        <fullName evidence="1">Uncharacterized protein</fullName>
    </submittedName>
</protein>
<comment type="caution">
    <text evidence="1">The sequence shown here is derived from an EMBL/GenBank/DDBJ whole genome shotgun (WGS) entry which is preliminary data.</text>
</comment>
<dbReference type="Proteomes" id="UP001501746">
    <property type="component" value="Unassembled WGS sequence"/>
</dbReference>
<organism evidence="1 2">
    <name type="scientific">Agromyces salentinus</name>
    <dbReference type="NCBI Taxonomy" id="269421"/>
    <lineage>
        <taxon>Bacteria</taxon>
        <taxon>Bacillati</taxon>
        <taxon>Actinomycetota</taxon>
        <taxon>Actinomycetes</taxon>
        <taxon>Micrococcales</taxon>
        <taxon>Microbacteriaceae</taxon>
        <taxon>Agromyces</taxon>
    </lineage>
</organism>
<sequence>MVRLEQSGSATLVLHLSGDGLTVETITVSGQDVAGPMTPEGIGLGSSTEELLAAHTDLSLSSRPTPETWTYATPVEDAANVSFRTFEDEVRVIGVGAGIPKEPCA</sequence>
<proteinExistence type="predicted"/>
<accession>A0ABN2MHB8</accession>
<evidence type="ECO:0000313" key="1">
    <source>
        <dbReference type="EMBL" id="GAA1825312.1"/>
    </source>
</evidence>